<dbReference type="CDD" id="cd16936">
    <property type="entry name" value="HATPase_RsbW-like"/>
    <property type="match status" value="1"/>
</dbReference>
<evidence type="ECO:0000259" key="3">
    <source>
        <dbReference type="PROSITE" id="PS50110"/>
    </source>
</evidence>
<feature type="domain" description="Response regulatory" evidence="3">
    <location>
        <begin position="4"/>
        <end position="122"/>
    </location>
</feature>
<evidence type="ECO:0000313" key="5">
    <source>
        <dbReference type="Proteomes" id="UP000446658"/>
    </source>
</evidence>
<dbReference type="PROSITE" id="PS50110">
    <property type="entry name" value="RESPONSE_REGULATORY"/>
    <property type="match status" value="1"/>
</dbReference>
<reference evidence="4 5" key="1">
    <citation type="submission" date="2019-11" db="EMBL/GenBank/DDBJ databases">
        <title>Draft genome sequence of Paludibacterium sp. dN18-1.</title>
        <authorList>
            <person name="Im W.-T."/>
        </authorList>
    </citation>
    <scope>NUCLEOTIDE SEQUENCE [LARGE SCALE GENOMIC DNA]</scope>
    <source>
        <strain evidence="5">dN 18-1</strain>
    </source>
</reference>
<dbReference type="SMART" id="SM00448">
    <property type="entry name" value="REC"/>
    <property type="match status" value="1"/>
</dbReference>
<dbReference type="InterPro" id="IPR036890">
    <property type="entry name" value="HATPase_C_sf"/>
</dbReference>
<dbReference type="Gene3D" id="3.40.50.2300">
    <property type="match status" value="1"/>
</dbReference>
<organism evidence="4 5">
    <name type="scientific">Paludibacterium denitrificans</name>
    <dbReference type="NCBI Taxonomy" id="2675226"/>
    <lineage>
        <taxon>Bacteria</taxon>
        <taxon>Pseudomonadati</taxon>
        <taxon>Pseudomonadota</taxon>
        <taxon>Betaproteobacteria</taxon>
        <taxon>Neisseriales</taxon>
        <taxon>Chromobacteriaceae</taxon>
        <taxon>Paludibacterium</taxon>
    </lineage>
</organism>
<dbReference type="InterPro" id="IPR011006">
    <property type="entry name" value="CheY-like_superfamily"/>
</dbReference>
<dbReference type="SUPFAM" id="SSF55874">
    <property type="entry name" value="ATPase domain of HSP90 chaperone/DNA topoisomerase II/histidine kinase"/>
    <property type="match status" value="1"/>
</dbReference>
<dbReference type="Gene3D" id="3.30.565.10">
    <property type="entry name" value="Histidine kinase-like ATPase, C-terminal domain"/>
    <property type="match status" value="1"/>
</dbReference>
<dbReference type="SUPFAM" id="SSF52172">
    <property type="entry name" value="CheY-like"/>
    <property type="match status" value="1"/>
</dbReference>
<dbReference type="Pfam" id="PF13581">
    <property type="entry name" value="HATPase_c_2"/>
    <property type="match status" value="1"/>
</dbReference>
<name>A0A844GD66_9NEIS</name>
<comment type="caution">
    <text evidence="4">The sequence shown here is derived from an EMBL/GenBank/DDBJ whole genome shotgun (WGS) entry which is preliminary data.</text>
</comment>
<dbReference type="RefSeq" id="WP_230369961.1">
    <property type="nucleotide sequence ID" value="NZ_WLYX01000001.1"/>
</dbReference>
<keyword evidence="1 2" id="KW-0597">Phosphoprotein</keyword>
<evidence type="ECO:0000313" key="4">
    <source>
        <dbReference type="EMBL" id="MTD33178.1"/>
    </source>
</evidence>
<dbReference type="Proteomes" id="UP000446658">
    <property type="component" value="Unassembled WGS sequence"/>
</dbReference>
<sequence length="312" mass="34743">MPHRLLLVDDEPFNLELLSEHLSSCGYDTVSVESGDAARQCLSEQGETFSAILLDKMMPGMDGFELLRRIKATPALEFLPVIMQTAMGTATSVQQGLAAGAFYYLTKPFSRDMLLAVVAAAVSHWDRHSRFKELATQQLDALPHLQQAQFSLRHHKEAQSVSALLARTCPQPERVATGLFELLVNAIEHGNLSINYAEKSTLQQHGIWEAELEQRLSLPYYQTRRVEVTFERAATHISFTIRDMGEGFDWSSYQHADHATLLSRHGRGILIARKLSFDTLEYRGCGNEVVARCSYSPRPAAGGAPQSPSARQ</sequence>
<accession>A0A844GD66</accession>
<dbReference type="EMBL" id="WLYX01000001">
    <property type="protein sequence ID" value="MTD33178.1"/>
    <property type="molecule type" value="Genomic_DNA"/>
</dbReference>
<protein>
    <submittedName>
        <fullName evidence="4">Response regulator</fullName>
    </submittedName>
</protein>
<feature type="modified residue" description="4-aspartylphosphate" evidence="2">
    <location>
        <position position="55"/>
    </location>
</feature>
<dbReference type="PANTHER" id="PTHR44591:SF3">
    <property type="entry name" value="RESPONSE REGULATORY DOMAIN-CONTAINING PROTEIN"/>
    <property type="match status" value="1"/>
</dbReference>
<proteinExistence type="predicted"/>
<keyword evidence="5" id="KW-1185">Reference proteome</keyword>
<dbReference type="GO" id="GO:0000160">
    <property type="term" value="P:phosphorelay signal transduction system"/>
    <property type="evidence" value="ECO:0007669"/>
    <property type="project" value="InterPro"/>
</dbReference>
<dbReference type="AlphaFoldDB" id="A0A844GD66"/>
<dbReference type="InterPro" id="IPR001789">
    <property type="entry name" value="Sig_transdc_resp-reg_receiver"/>
</dbReference>
<dbReference type="InterPro" id="IPR003594">
    <property type="entry name" value="HATPase_dom"/>
</dbReference>
<dbReference type="PANTHER" id="PTHR44591">
    <property type="entry name" value="STRESS RESPONSE REGULATOR PROTEIN 1"/>
    <property type="match status" value="1"/>
</dbReference>
<dbReference type="Pfam" id="PF00072">
    <property type="entry name" value="Response_reg"/>
    <property type="match status" value="1"/>
</dbReference>
<gene>
    <name evidence="4" type="ORF">GKE73_08495</name>
</gene>
<evidence type="ECO:0000256" key="2">
    <source>
        <dbReference type="PROSITE-ProRule" id="PRU00169"/>
    </source>
</evidence>
<dbReference type="InterPro" id="IPR050595">
    <property type="entry name" value="Bact_response_regulator"/>
</dbReference>
<evidence type="ECO:0000256" key="1">
    <source>
        <dbReference type="ARBA" id="ARBA00022553"/>
    </source>
</evidence>